<reference evidence="1" key="1">
    <citation type="submission" date="2023-07" db="EMBL/GenBank/DDBJ databases">
        <title>Degradation of tert-butanol by M. austroafricanum TBA100.</title>
        <authorList>
            <person name="Helbich S."/>
            <person name="Vainshtein Y."/>
        </authorList>
    </citation>
    <scope>NUCLEOTIDE SEQUENCE</scope>
    <source>
        <strain evidence="1">TBA100</strain>
    </source>
</reference>
<name>A0ABT8HKX2_MYCAO</name>
<dbReference type="RefSeq" id="WP_301161780.1">
    <property type="nucleotide sequence ID" value="NZ_JAUHTC010000091.1"/>
</dbReference>
<keyword evidence="2" id="KW-1185">Reference proteome</keyword>
<gene>
    <name evidence="1" type="ORF">QYF68_26700</name>
</gene>
<organism evidence="1 2">
    <name type="scientific">Mycolicibacterium austroafricanum</name>
    <name type="common">Mycobacterium austroafricanum</name>
    <dbReference type="NCBI Taxonomy" id="39687"/>
    <lineage>
        <taxon>Bacteria</taxon>
        <taxon>Bacillati</taxon>
        <taxon>Actinomycetota</taxon>
        <taxon>Actinomycetes</taxon>
        <taxon>Mycobacteriales</taxon>
        <taxon>Mycobacteriaceae</taxon>
        <taxon>Mycolicibacterium</taxon>
    </lineage>
</organism>
<sequence length="319" mass="35290">MARSYARIWLDINADDEFEALPFDAQAFYCRVILTLDDLSACGVADWRPRKLTTKAPDLSYPRILGAASALETGRYCLFDLDTEEVLARSFIRRDELLRNPKHAAAVVKAYNGIASKVLRAAVVTEIRRVRDEHPEYSSWTAKDKTTNIGEALSKLMAKPGLDEVIYTNQIGIPESLNIGNGIGNTPAVTEGITDANGNGYGDSMRIPSTYTHTTHQHPSGGYVTGERHQGATPDLNAPPPSRFCEDHPSGTRAACRDCESARKAFEAWERDRDIAAAARRAEIRDAIDHCGDCDQYGRLIDQSDCPKHPNFRQEVSHA</sequence>
<dbReference type="Proteomes" id="UP001172687">
    <property type="component" value="Unassembled WGS sequence"/>
</dbReference>
<evidence type="ECO:0000313" key="2">
    <source>
        <dbReference type="Proteomes" id="UP001172687"/>
    </source>
</evidence>
<accession>A0ABT8HKX2</accession>
<proteinExistence type="predicted"/>
<evidence type="ECO:0000313" key="1">
    <source>
        <dbReference type="EMBL" id="MDN4521384.1"/>
    </source>
</evidence>
<comment type="caution">
    <text evidence="1">The sequence shown here is derived from an EMBL/GenBank/DDBJ whole genome shotgun (WGS) entry which is preliminary data.</text>
</comment>
<dbReference type="EMBL" id="JAUHTC010000091">
    <property type="protein sequence ID" value="MDN4521384.1"/>
    <property type="molecule type" value="Genomic_DNA"/>
</dbReference>
<protein>
    <submittedName>
        <fullName evidence="1">Uncharacterized protein</fullName>
    </submittedName>
</protein>